<reference evidence="3" key="1">
    <citation type="submission" date="2022-11" db="UniProtKB">
        <authorList>
            <consortium name="WormBaseParasite"/>
        </authorList>
    </citation>
    <scope>IDENTIFICATION</scope>
</reference>
<feature type="region of interest" description="Disordered" evidence="1">
    <location>
        <begin position="336"/>
        <end position="355"/>
    </location>
</feature>
<feature type="region of interest" description="Disordered" evidence="1">
    <location>
        <begin position="265"/>
        <end position="308"/>
    </location>
</feature>
<evidence type="ECO:0000313" key="2">
    <source>
        <dbReference type="Proteomes" id="UP000887574"/>
    </source>
</evidence>
<accession>A0A915E2D1</accession>
<dbReference type="GO" id="GO:0000132">
    <property type="term" value="P:establishment of mitotic spindle orientation"/>
    <property type="evidence" value="ECO:0007669"/>
    <property type="project" value="TreeGrafter"/>
</dbReference>
<dbReference type="InterPro" id="IPR039269">
    <property type="entry name" value="ANKFN1"/>
</dbReference>
<evidence type="ECO:0000256" key="1">
    <source>
        <dbReference type="SAM" id="MobiDB-lite"/>
    </source>
</evidence>
<dbReference type="GO" id="GO:0061172">
    <property type="term" value="P:regulation of establishment of bipolar cell polarity"/>
    <property type="evidence" value="ECO:0007669"/>
    <property type="project" value="TreeGrafter"/>
</dbReference>
<feature type="compositionally biased region" description="Basic residues" evidence="1">
    <location>
        <begin position="295"/>
        <end position="308"/>
    </location>
</feature>
<name>A0A915E2D1_9BILA</name>
<dbReference type="AlphaFoldDB" id="A0A915E2D1"/>
<keyword evidence="2" id="KW-1185">Reference proteome</keyword>
<sequence length="355" mass="40556">MKLSLCWDQVAYLQESMSESDCPGTSYEVDEDGKTDRKKLPCSALDFLCKELFNILNFFESSQIPLDPGLYISYLRLQSSLNVIRVTVPENVPSVLPFALVRSNPHIMPRAEDVAMLYIYSHPVFQMINLFTYQPDFIAAYCRLSIFLEHFIMVLQYEQRQCLLENDSKVYADQLEKLNDFQQQLDEIWRSSRWISNIASVARDRDRQNNCSLLLTSILEPLSPTFFQLSDEFTDVGYHSDNSINIANRHFQKSSGMDGKVAINGSSNASLRNNPLRKSKVGPESCSSPSDYHFNRSRRHSEKLHKNPLKFEQSKAAFGDAKAKLQSMDSDCLVQRSSQTNLSTPASISFEHSKL</sequence>
<evidence type="ECO:0000313" key="3">
    <source>
        <dbReference type="WBParaSite" id="jg25964"/>
    </source>
</evidence>
<organism evidence="2 3">
    <name type="scientific">Ditylenchus dipsaci</name>
    <dbReference type="NCBI Taxonomy" id="166011"/>
    <lineage>
        <taxon>Eukaryota</taxon>
        <taxon>Metazoa</taxon>
        <taxon>Ecdysozoa</taxon>
        <taxon>Nematoda</taxon>
        <taxon>Chromadorea</taxon>
        <taxon>Rhabditida</taxon>
        <taxon>Tylenchina</taxon>
        <taxon>Tylenchomorpha</taxon>
        <taxon>Sphaerularioidea</taxon>
        <taxon>Anguinidae</taxon>
        <taxon>Anguininae</taxon>
        <taxon>Ditylenchus</taxon>
    </lineage>
</organism>
<dbReference type="GO" id="GO:0005819">
    <property type="term" value="C:spindle"/>
    <property type="evidence" value="ECO:0007669"/>
    <property type="project" value="TreeGrafter"/>
</dbReference>
<dbReference type="PANTHER" id="PTHR21437">
    <property type="entry name" value="WIDE AWAKE"/>
    <property type="match status" value="1"/>
</dbReference>
<feature type="compositionally biased region" description="Polar residues" evidence="1">
    <location>
        <begin position="336"/>
        <end position="347"/>
    </location>
</feature>
<protein>
    <submittedName>
        <fullName evidence="3">Uncharacterized protein</fullName>
    </submittedName>
</protein>
<proteinExistence type="predicted"/>
<dbReference type="Proteomes" id="UP000887574">
    <property type="component" value="Unplaced"/>
</dbReference>
<dbReference type="WBParaSite" id="jg25964">
    <property type="protein sequence ID" value="jg25964"/>
    <property type="gene ID" value="jg25964"/>
</dbReference>
<dbReference type="PANTHER" id="PTHR21437:SF1">
    <property type="entry name" value="WIDE AWAKE"/>
    <property type="match status" value="1"/>
</dbReference>